<keyword evidence="6" id="KW-0539">Nucleus</keyword>
<evidence type="ECO:0000256" key="7">
    <source>
        <dbReference type="SAM" id="MobiDB-lite"/>
    </source>
</evidence>
<evidence type="ECO:0000256" key="3">
    <source>
        <dbReference type="ARBA" id="ARBA00023015"/>
    </source>
</evidence>
<evidence type="ECO:0000256" key="4">
    <source>
        <dbReference type="ARBA" id="ARBA00023125"/>
    </source>
</evidence>
<keyword evidence="10" id="KW-1185">Reference proteome</keyword>
<dbReference type="InterPro" id="IPR051615">
    <property type="entry name" value="Transcr_Regulatory_Elem"/>
</dbReference>
<keyword evidence="3" id="KW-0805">Transcription regulation</keyword>
<evidence type="ECO:0000313" key="9">
    <source>
        <dbReference type="EMBL" id="KAK6955990.1"/>
    </source>
</evidence>
<evidence type="ECO:0000256" key="1">
    <source>
        <dbReference type="ARBA" id="ARBA00022723"/>
    </source>
</evidence>
<dbReference type="Pfam" id="PF04082">
    <property type="entry name" value="Fungal_trans"/>
    <property type="match status" value="1"/>
</dbReference>
<reference evidence="9 10" key="1">
    <citation type="journal article" date="2024" name="Front Chem Biol">
        <title>Unveiling the potential of Daldinia eschscholtzii MFLUCC 19-0629 through bioactivity and bioinformatics studies for enhanced sustainable agriculture production.</title>
        <authorList>
            <person name="Brooks S."/>
            <person name="Weaver J.A."/>
            <person name="Klomchit A."/>
            <person name="Alharthi S.A."/>
            <person name="Onlamun T."/>
            <person name="Nurani R."/>
            <person name="Vong T.K."/>
            <person name="Alberti F."/>
            <person name="Greco C."/>
        </authorList>
    </citation>
    <scope>NUCLEOTIDE SEQUENCE [LARGE SCALE GENOMIC DNA]</scope>
    <source>
        <strain evidence="9">MFLUCC 19-0629</strain>
    </source>
</reference>
<feature type="region of interest" description="Disordered" evidence="7">
    <location>
        <begin position="464"/>
        <end position="489"/>
    </location>
</feature>
<dbReference type="GO" id="GO:0000981">
    <property type="term" value="F:DNA-binding transcription factor activity, RNA polymerase II-specific"/>
    <property type="evidence" value="ECO:0007669"/>
    <property type="project" value="InterPro"/>
</dbReference>
<dbReference type="SUPFAM" id="SSF51735">
    <property type="entry name" value="NAD(P)-binding Rossmann-fold domains"/>
    <property type="match status" value="1"/>
</dbReference>
<dbReference type="CDD" id="cd00067">
    <property type="entry name" value="GAL4"/>
    <property type="match status" value="1"/>
</dbReference>
<keyword evidence="2" id="KW-0862">Zinc</keyword>
<evidence type="ECO:0000259" key="8">
    <source>
        <dbReference type="Pfam" id="PF04082"/>
    </source>
</evidence>
<keyword evidence="5" id="KW-0804">Transcription</keyword>
<dbReference type="GO" id="GO:0008270">
    <property type="term" value="F:zinc ion binding"/>
    <property type="evidence" value="ECO:0007669"/>
    <property type="project" value="InterPro"/>
</dbReference>
<evidence type="ECO:0000256" key="5">
    <source>
        <dbReference type="ARBA" id="ARBA00023163"/>
    </source>
</evidence>
<feature type="domain" description="Xylanolytic transcriptional activator regulatory" evidence="8">
    <location>
        <begin position="520"/>
        <end position="592"/>
    </location>
</feature>
<dbReference type="InterPro" id="IPR001138">
    <property type="entry name" value="Zn2Cys6_DnaBD"/>
</dbReference>
<keyword evidence="1" id="KW-0479">Metal-binding</keyword>
<dbReference type="AlphaFoldDB" id="A0AAX6MTJ9"/>
<proteinExistence type="predicted"/>
<dbReference type="Gene3D" id="3.40.50.720">
    <property type="entry name" value="NAD(P)-binding Rossmann-like Domain"/>
    <property type="match status" value="1"/>
</dbReference>
<evidence type="ECO:0000313" key="10">
    <source>
        <dbReference type="Proteomes" id="UP001369815"/>
    </source>
</evidence>
<name>A0AAX6MTJ9_9PEZI</name>
<keyword evidence="4" id="KW-0238">DNA-binding</keyword>
<organism evidence="9 10">
    <name type="scientific">Daldinia eschscholtzii</name>
    <dbReference type="NCBI Taxonomy" id="292717"/>
    <lineage>
        <taxon>Eukaryota</taxon>
        <taxon>Fungi</taxon>
        <taxon>Dikarya</taxon>
        <taxon>Ascomycota</taxon>
        <taxon>Pezizomycotina</taxon>
        <taxon>Sordariomycetes</taxon>
        <taxon>Xylariomycetidae</taxon>
        <taxon>Xylariales</taxon>
        <taxon>Hypoxylaceae</taxon>
        <taxon>Daldinia</taxon>
    </lineage>
</organism>
<dbReference type="PANTHER" id="PTHR31313:SF83">
    <property type="entry name" value="ZN(II)2CYS6 TRANSCRIPTION FACTOR (EUROFUNG)"/>
    <property type="match status" value="1"/>
</dbReference>
<dbReference type="EMBL" id="JBANMG010000003">
    <property type="protein sequence ID" value="KAK6955990.1"/>
    <property type="molecule type" value="Genomic_DNA"/>
</dbReference>
<dbReference type="GO" id="GO:0003677">
    <property type="term" value="F:DNA binding"/>
    <property type="evidence" value="ECO:0007669"/>
    <property type="project" value="UniProtKB-KW"/>
</dbReference>
<dbReference type="CDD" id="cd12148">
    <property type="entry name" value="fungal_TF_MHR"/>
    <property type="match status" value="1"/>
</dbReference>
<feature type="region of interest" description="Disordered" evidence="7">
    <location>
        <begin position="325"/>
        <end position="347"/>
    </location>
</feature>
<evidence type="ECO:0000256" key="2">
    <source>
        <dbReference type="ARBA" id="ARBA00022833"/>
    </source>
</evidence>
<dbReference type="GO" id="GO:0006351">
    <property type="term" value="P:DNA-templated transcription"/>
    <property type="evidence" value="ECO:0007669"/>
    <property type="project" value="InterPro"/>
</dbReference>
<evidence type="ECO:0000256" key="6">
    <source>
        <dbReference type="ARBA" id="ARBA00023242"/>
    </source>
</evidence>
<accession>A0AAX6MTJ9</accession>
<comment type="caution">
    <text evidence="9">The sequence shown here is derived from an EMBL/GenBank/DDBJ whole genome shotgun (WGS) entry which is preliminary data.</text>
</comment>
<dbReference type="PANTHER" id="PTHR31313">
    <property type="entry name" value="TY1 ENHANCER ACTIVATOR"/>
    <property type="match status" value="1"/>
</dbReference>
<protein>
    <recommendedName>
        <fullName evidence="8">Xylanolytic transcriptional activator regulatory domain-containing protein</fullName>
    </recommendedName>
</protein>
<dbReference type="InterPro" id="IPR007219">
    <property type="entry name" value="XnlR_reg_dom"/>
</dbReference>
<gene>
    <name evidence="9" type="ORF">Daesc_003637</name>
</gene>
<dbReference type="InterPro" id="IPR036291">
    <property type="entry name" value="NAD(P)-bd_dom_sf"/>
</dbReference>
<dbReference type="Proteomes" id="UP001369815">
    <property type="component" value="Unassembled WGS sequence"/>
</dbReference>
<dbReference type="CDD" id="cd14723">
    <property type="entry name" value="ZIP_Ppr1"/>
    <property type="match status" value="1"/>
</dbReference>
<sequence>MDPIKVLFTGATGYMASGGSVLTTLANSADESINGRLQFTAVVRKLEQSQLLEAEGLKTIVFNGLEDVALMHNLAKDHDTGTGSVADRPITGSVVEDRIFSDKSDNIYEYLKKRQELEDFVVRRTDVAIIEKGRALNVPTFILMSPTIYGTGTGYFNKRSIQIPILVRAAVKAKHAEILEDGKSRWSNIHIQDLATLYECLISKILKSDPVASGEKGIYFTVSGEHQWADIAKSIAKEGHGLGIFENSDVHSISLEEGAEKWLGGNKPYTEIVFGSNSRTKSDLAREYGWKPRFGEDFIYTTIAEEFKWALGQHAGRFIEIMERSKRPKAGPEQSSVPTTATATTKRKNTTKACEECRRRRAKCDADGRQPAPRSYVTLLQKRIKLLEAVLLAHNIDVDQSIHQLTQNNPNWMAEQDATVSTAGSSDVADLSEELRGVLTLDESLNFDQDGEIRYFGPTSGRLKFSQDTEGRDAGPQQTSPELEGLRSTGDISRQKLNQVYQSATRYDQLNDPLVNHLVDLYFRWENPWNPVLNEAVFRRSWRENGKYFSPLLLNAILALGSRYSDRTEVRSDPNDPKTAGRKFLEKAEILLYYELK</sequence>